<dbReference type="OrthoDB" id="9812260at2"/>
<evidence type="ECO:0000256" key="3">
    <source>
        <dbReference type="ARBA" id="ARBA00034247"/>
    </source>
</evidence>
<dbReference type="PANTHER" id="PTHR45138:SF9">
    <property type="entry name" value="DIGUANYLATE CYCLASE DGCM-RELATED"/>
    <property type="match status" value="1"/>
</dbReference>
<sequence>MSVPVTDVPDIHLLKGMLDTMIDHVFLMRVEEDRYRMVYCNHAMENFMHASRSMLQDRFLDDIIPDPVLYQRITDNYQRALAADRALRYEETTEGFQPAPYTIFDTRIAPLTASDGQVRYICGISRDITARRNAETALQHTNQTLKHQLVEIQRLQEQLQNDAVRDPLTNLFNRRYFMESLTRELHRAQRENYPITLMMLDIDYFKSLNDDFGHAAGDRVLTAFSHQLREGMRTEDVVSRWGGEEFLIMMPGLALKDARNRIETWRQNYSPMAITLGGRELNIRFSAGLATAPQHGLDPDELINAADAALYHAKTEGRDQVQVFQSYGIEADRTNESAE</sequence>
<comment type="catalytic activity">
    <reaction evidence="3">
        <text>2 GTP = 3',3'-c-di-GMP + 2 diphosphate</text>
        <dbReference type="Rhea" id="RHEA:24898"/>
        <dbReference type="ChEBI" id="CHEBI:33019"/>
        <dbReference type="ChEBI" id="CHEBI:37565"/>
        <dbReference type="ChEBI" id="CHEBI:58805"/>
        <dbReference type="EC" id="2.7.7.65"/>
    </reaction>
</comment>
<reference evidence="6 7" key="1">
    <citation type="submission" date="2019-03" db="EMBL/GenBank/DDBJ databases">
        <title>Genomic Encyclopedia of Type Strains, Phase IV (KMG-IV): sequencing the most valuable type-strain genomes for metagenomic binning, comparative biology and taxonomic classification.</title>
        <authorList>
            <person name="Goeker M."/>
        </authorList>
    </citation>
    <scope>NUCLEOTIDE SEQUENCE [LARGE SCALE GENOMIC DNA]</scope>
    <source>
        <strain evidence="6 7">DSM 15505</strain>
    </source>
</reference>
<dbReference type="EMBL" id="SOAX01000003">
    <property type="protein sequence ID" value="TDT41763.1"/>
    <property type="molecule type" value="Genomic_DNA"/>
</dbReference>
<dbReference type="PANTHER" id="PTHR45138">
    <property type="entry name" value="REGULATORY COMPONENTS OF SENSORY TRANSDUCTION SYSTEM"/>
    <property type="match status" value="1"/>
</dbReference>
<dbReference type="PROSITE" id="PS50887">
    <property type="entry name" value="GGDEF"/>
    <property type="match status" value="1"/>
</dbReference>
<evidence type="ECO:0000313" key="7">
    <source>
        <dbReference type="Proteomes" id="UP000295830"/>
    </source>
</evidence>
<dbReference type="NCBIfam" id="TIGR00254">
    <property type="entry name" value="GGDEF"/>
    <property type="match status" value="1"/>
</dbReference>
<gene>
    <name evidence="6" type="ORF">DES49_1865</name>
</gene>
<dbReference type="InterPro" id="IPR000700">
    <property type="entry name" value="PAS-assoc_C"/>
</dbReference>
<evidence type="ECO:0000313" key="6">
    <source>
        <dbReference type="EMBL" id="TDT41763.1"/>
    </source>
</evidence>
<dbReference type="SUPFAM" id="SSF55785">
    <property type="entry name" value="PYP-like sensor domain (PAS domain)"/>
    <property type="match status" value="1"/>
</dbReference>
<dbReference type="InterPro" id="IPR000014">
    <property type="entry name" value="PAS"/>
</dbReference>
<evidence type="ECO:0000256" key="2">
    <source>
        <dbReference type="ARBA" id="ARBA00012528"/>
    </source>
</evidence>
<dbReference type="GO" id="GO:0052621">
    <property type="term" value="F:diguanylate cyclase activity"/>
    <property type="evidence" value="ECO:0007669"/>
    <property type="project" value="UniProtKB-EC"/>
</dbReference>
<dbReference type="Proteomes" id="UP000295830">
    <property type="component" value="Unassembled WGS sequence"/>
</dbReference>
<dbReference type="InterPro" id="IPR029787">
    <property type="entry name" value="Nucleotide_cyclase"/>
</dbReference>
<name>A0A4R7JWD5_9GAMM</name>
<comment type="caution">
    <text evidence="6">The sequence shown here is derived from an EMBL/GenBank/DDBJ whole genome shotgun (WGS) entry which is preliminary data.</text>
</comment>
<dbReference type="InterPro" id="IPR050469">
    <property type="entry name" value="Diguanylate_Cyclase"/>
</dbReference>
<dbReference type="GO" id="GO:0005886">
    <property type="term" value="C:plasma membrane"/>
    <property type="evidence" value="ECO:0007669"/>
    <property type="project" value="TreeGrafter"/>
</dbReference>
<dbReference type="Pfam" id="PF08448">
    <property type="entry name" value="PAS_4"/>
    <property type="match status" value="1"/>
</dbReference>
<keyword evidence="7" id="KW-1185">Reference proteome</keyword>
<evidence type="ECO:0000259" key="5">
    <source>
        <dbReference type="PROSITE" id="PS50887"/>
    </source>
</evidence>
<feature type="domain" description="PAC" evidence="4">
    <location>
        <begin position="83"/>
        <end position="140"/>
    </location>
</feature>
<evidence type="ECO:0000259" key="4">
    <source>
        <dbReference type="PROSITE" id="PS50113"/>
    </source>
</evidence>
<proteinExistence type="predicted"/>
<feature type="domain" description="GGDEF" evidence="5">
    <location>
        <begin position="193"/>
        <end position="326"/>
    </location>
</feature>
<dbReference type="InterPro" id="IPR013656">
    <property type="entry name" value="PAS_4"/>
</dbReference>
<accession>A0A4R7JWD5</accession>
<dbReference type="CDD" id="cd01949">
    <property type="entry name" value="GGDEF"/>
    <property type="match status" value="1"/>
</dbReference>
<dbReference type="CDD" id="cd00130">
    <property type="entry name" value="PAS"/>
    <property type="match status" value="1"/>
</dbReference>
<dbReference type="InterPro" id="IPR000160">
    <property type="entry name" value="GGDEF_dom"/>
</dbReference>
<dbReference type="EC" id="2.7.7.65" evidence="2"/>
<dbReference type="Gene3D" id="3.30.450.20">
    <property type="entry name" value="PAS domain"/>
    <property type="match status" value="1"/>
</dbReference>
<dbReference type="FunFam" id="3.30.70.270:FF:000001">
    <property type="entry name" value="Diguanylate cyclase domain protein"/>
    <property type="match status" value="1"/>
</dbReference>
<dbReference type="InterPro" id="IPR035965">
    <property type="entry name" value="PAS-like_dom_sf"/>
</dbReference>
<comment type="cofactor">
    <cofactor evidence="1">
        <name>Mg(2+)</name>
        <dbReference type="ChEBI" id="CHEBI:18420"/>
    </cofactor>
</comment>
<dbReference type="GO" id="GO:1902201">
    <property type="term" value="P:negative regulation of bacterial-type flagellum-dependent cell motility"/>
    <property type="evidence" value="ECO:0007669"/>
    <property type="project" value="TreeGrafter"/>
</dbReference>
<dbReference type="InterPro" id="IPR043128">
    <property type="entry name" value="Rev_trsase/Diguanyl_cyclase"/>
</dbReference>
<organism evidence="6 7">
    <name type="scientific">Halospina denitrificans</name>
    <dbReference type="NCBI Taxonomy" id="332522"/>
    <lineage>
        <taxon>Bacteria</taxon>
        <taxon>Pseudomonadati</taxon>
        <taxon>Pseudomonadota</taxon>
        <taxon>Gammaproteobacteria</taxon>
        <taxon>Halospina</taxon>
    </lineage>
</organism>
<dbReference type="SUPFAM" id="SSF55073">
    <property type="entry name" value="Nucleotide cyclase"/>
    <property type="match status" value="1"/>
</dbReference>
<dbReference type="Pfam" id="PF00990">
    <property type="entry name" value="GGDEF"/>
    <property type="match status" value="1"/>
</dbReference>
<dbReference type="SMART" id="SM00267">
    <property type="entry name" value="GGDEF"/>
    <property type="match status" value="1"/>
</dbReference>
<dbReference type="RefSeq" id="WP_133736105.1">
    <property type="nucleotide sequence ID" value="NZ_SOAX01000003.1"/>
</dbReference>
<evidence type="ECO:0000256" key="1">
    <source>
        <dbReference type="ARBA" id="ARBA00001946"/>
    </source>
</evidence>
<dbReference type="GO" id="GO:0043709">
    <property type="term" value="P:cell adhesion involved in single-species biofilm formation"/>
    <property type="evidence" value="ECO:0007669"/>
    <property type="project" value="TreeGrafter"/>
</dbReference>
<protein>
    <recommendedName>
        <fullName evidence="2">diguanylate cyclase</fullName>
        <ecNumber evidence="2">2.7.7.65</ecNumber>
    </recommendedName>
</protein>
<dbReference type="Gene3D" id="3.30.70.270">
    <property type="match status" value="1"/>
</dbReference>
<dbReference type="AlphaFoldDB" id="A0A4R7JWD5"/>
<dbReference type="PROSITE" id="PS50113">
    <property type="entry name" value="PAC"/>
    <property type="match status" value="1"/>
</dbReference>